<dbReference type="PANTHER" id="PTHR11803:SF39">
    <property type="entry name" value="2-IMINOBUTANOATE_2-IMINOPROPANOATE DEAMINASE"/>
    <property type="match status" value="1"/>
</dbReference>
<dbReference type="SUPFAM" id="SSF55298">
    <property type="entry name" value="YjgF-like"/>
    <property type="match status" value="1"/>
</dbReference>
<dbReference type="Gene3D" id="3.30.1330.40">
    <property type="entry name" value="RutC-like"/>
    <property type="match status" value="1"/>
</dbReference>
<evidence type="ECO:0000313" key="4">
    <source>
        <dbReference type="Proteomes" id="UP001138768"/>
    </source>
</evidence>
<comment type="similarity">
    <text evidence="1">Belongs to the RutC family.</text>
</comment>
<dbReference type="FunFam" id="3.30.1330.40:FF:000001">
    <property type="entry name" value="L-PSP family endoribonuclease"/>
    <property type="match status" value="1"/>
</dbReference>
<evidence type="ECO:0008006" key="5">
    <source>
        <dbReference type="Google" id="ProtNLM"/>
    </source>
</evidence>
<dbReference type="PANTHER" id="PTHR11803">
    <property type="entry name" value="2-IMINOBUTANOATE/2-IMINOPROPANOATE DEAMINASE RIDA"/>
    <property type="match status" value="1"/>
</dbReference>
<comment type="caution">
    <text evidence="3">The sequence shown here is derived from an EMBL/GenBank/DDBJ whole genome shotgun (WGS) entry which is preliminary data.</text>
</comment>
<protein>
    <recommendedName>
        <fullName evidence="5">RidA family protein</fullName>
    </recommendedName>
</protein>
<sequence>MRPSKSFAKFCLTALAFSSFLAVNAQARDDITAYPSTAVEGLPYSGAVKAGDTVYVGGVLGTAPGTKELVPGGIGPETRQSLNHVKDMLELAGASLDDTVKCVVLLADIDDFPAMNDVYREFFPKNPPTRSTIIVPAIPLGAAVEVECNAYLGD</sequence>
<dbReference type="InterPro" id="IPR006175">
    <property type="entry name" value="YjgF/YER057c/UK114"/>
</dbReference>
<dbReference type="GO" id="GO:0019239">
    <property type="term" value="F:deaminase activity"/>
    <property type="evidence" value="ECO:0007669"/>
    <property type="project" value="TreeGrafter"/>
</dbReference>
<evidence type="ECO:0000256" key="1">
    <source>
        <dbReference type="ARBA" id="ARBA00010552"/>
    </source>
</evidence>
<dbReference type="Proteomes" id="UP001138768">
    <property type="component" value="Unassembled WGS sequence"/>
</dbReference>
<proteinExistence type="inferred from homology"/>
<accession>A0A9X0W7E0</accession>
<evidence type="ECO:0000256" key="2">
    <source>
        <dbReference type="SAM" id="SignalP"/>
    </source>
</evidence>
<organism evidence="3 4">
    <name type="scientific">Lamprobacter modestohalophilus</name>
    <dbReference type="NCBI Taxonomy" id="1064514"/>
    <lineage>
        <taxon>Bacteria</taxon>
        <taxon>Pseudomonadati</taxon>
        <taxon>Pseudomonadota</taxon>
        <taxon>Gammaproteobacteria</taxon>
        <taxon>Chromatiales</taxon>
        <taxon>Chromatiaceae</taxon>
        <taxon>Lamprobacter</taxon>
    </lineage>
</organism>
<dbReference type="Pfam" id="PF01042">
    <property type="entry name" value="Ribonuc_L-PSP"/>
    <property type="match status" value="1"/>
</dbReference>
<dbReference type="EMBL" id="NRRY01000010">
    <property type="protein sequence ID" value="MBK1618402.1"/>
    <property type="molecule type" value="Genomic_DNA"/>
</dbReference>
<gene>
    <name evidence="3" type="ORF">CKO42_08110</name>
</gene>
<dbReference type="GO" id="GO:0005829">
    <property type="term" value="C:cytosol"/>
    <property type="evidence" value="ECO:0007669"/>
    <property type="project" value="TreeGrafter"/>
</dbReference>
<dbReference type="CDD" id="cd00448">
    <property type="entry name" value="YjgF_YER057c_UK114_family"/>
    <property type="match status" value="1"/>
</dbReference>
<dbReference type="InterPro" id="IPR035959">
    <property type="entry name" value="RutC-like_sf"/>
</dbReference>
<evidence type="ECO:0000313" key="3">
    <source>
        <dbReference type="EMBL" id="MBK1618402.1"/>
    </source>
</evidence>
<feature type="signal peptide" evidence="2">
    <location>
        <begin position="1"/>
        <end position="27"/>
    </location>
</feature>
<reference evidence="3 4" key="1">
    <citation type="journal article" date="2020" name="Microorganisms">
        <title>Osmotic Adaptation and Compatible Solute Biosynthesis of Phototrophic Bacteria as Revealed from Genome Analyses.</title>
        <authorList>
            <person name="Imhoff J.F."/>
            <person name="Rahn T."/>
            <person name="Kunzel S."/>
            <person name="Keller A."/>
            <person name="Neulinger S.C."/>
        </authorList>
    </citation>
    <scope>NUCLEOTIDE SEQUENCE [LARGE SCALE GENOMIC DNA]</scope>
    <source>
        <strain evidence="3 4">DSM 25653</strain>
    </source>
</reference>
<feature type="chain" id="PRO_5040769529" description="RidA family protein" evidence="2">
    <location>
        <begin position="28"/>
        <end position="154"/>
    </location>
</feature>
<name>A0A9X0W7E0_9GAMM</name>
<keyword evidence="4" id="KW-1185">Reference proteome</keyword>
<dbReference type="AlphaFoldDB" id="A0A9X0W7E0"/>
<keyword evidence="2" id="KW-0732">Signal</keyword>
<dbReference type="RefSeq" id="WP_200241842.1">
    <property type="nucleotide sequence ID" value="NZ_NRRY01000010.1"/>
</dbReference>